<keyword evidence="4" id="KW-1185">Reference proteome</keyword>
<dbReference type="PANTHER" id="PTHR30535:SF34">
    <property type="entry name" value="MOLYBDATE-BINDING PROTEIN MOLA"/>
    <property type="match status" value="1"/>
</dbReference>
<reference evidence="3 4" key="1">
    <citation type="submission" date="2018-11" db="EMBL/GenBank/DDBJ databases">
        <title>Genome sequencing of Lautropia sp. KCOM 2505 (= ChDC F240).</title>
        <authorList>
            <person name="Kook J.-K."/>
            <person name="Park S.-N."/>
            <person name="Lim Y.K."/>
        </authorList>
    </citation>
    <scope>NUCLEOTIDE SEQUENCE [LARGE SCALE GENOMIC DNA]</scope>
    <source>
        <strain evidence="3 4">KCOM 2505</strain>
    </source>
</reference>
<organism evidence="3 4">
    <name type="scientific">Lautropia dentalis</name>
    <dbReference type="NCBI Taxonomy" id="2490857"/>
    <lineage>
        <taxon>Bacteria</taxon>
        <taxon>Pseudomonadati</taxon>
        <taxon>Pseudomonadota</taxon>
        <taxon>Betaproteobacteria</taxon>
        <taxon>Burkholderiales</taxon>
        <taxon>Burkholderiaceae</taxon>
        <taxon>Lautropia</taxon>
    </lineage>
</organism>
<accession>A0A3R8NUE9</accession>
<protein>
    <submittedName>
        <fullName evidence="3">ABC transporter substrate-binding protein</fullName>
    </submittedName>
</protein>
<evidence type="ECO:0000259" key="2">
    <source>
        <dbReference type="PROSITE" id="PS50983"/>
    </source>
</evidence>
<evidence type="ECO:0000313" key="4">
    <source>
        <dbReference type="Proteomes" id="UP000270261"/>
    </source>
</evidence>
<gene>
    <name evidence="3" type="ORF">EHV23_04010</name>
</gene>
<feature type="region of interest" description="Disordered" evidence="1">
    <location>
        <begin position="1"/>
        <end position="24"/>
    </location>
</feature>
<feature type="compositionally biased region" description="Low complexity" evidence="1">
    <location>
        <begin position="9"/>
        <end position="24"/>
    </location>
</feature>
<dbReference type="Pfam" id="PF01497">
    <property type="entry name" value="Peripla_BP_2"/>
    <property type="match status" value="1"/>
</dbReference>
<dbReference type="Gene3D" id="3.40.50.1980">
    <property type="entry name" value="Nitrogenase molybdenum iron protein domain"/>
    <property type="match status" value="2"/>
</dbReference>
<name>A0A3R8NUE9_9BURK</name>
<comment type="caution">
    <text evidence="3">The sequence shown here is derived from an EMBL/GenBank/DDBJ whole genome shotgun (WGS) entry which is preliminary data.</text>
</comment>
<evidence type="ECO:0000313" key="3">
    <source>
        <dbReference type="EMBL" id="RRN46077.1"/>
    </source>
</evidence>
<dbReference type="Proteomes" id="UP000270261">
    <property type="component" value="Unassembled WGS sequence"/>
</dbReference>
<dbReference type="SUPFAM" id="SSF53807">
    <property type="entry name" value="Helical backbone' metal receptor"/>
    <property type="match status" value="1"/>
</dbReference>
<dbReference type="InterPro" id="IPR002491">
    <property type="entry name" value="ABC_transptr_periplasmic_BD"/>
</dbReference>
<dbReference type="OrthoDB" id="9775594at2"/>
<proteinExistence type="predicted"/>
<dbReference type="PROSITE" id="PS50983">
    <property type="entry name" value="FE_B12_PBP"/>
    <property type="match status" value="1"/>
</dbReference>
<feature type="domain" description="Fe/B12 periplasmic-binding" evidence="2">
    <location>
        <begin position="45"/>
        <end position="345"/>
    </location>
</feature>
<evidence type="ECO:0000256" key="1">
    <source>
        <dbReference type="SAM" id="MobiDB-lite"/>
    </source>
</evidence>
<dbReference type="PANTHER" id="PTHR30535">
    <property type="entry name" value="VITAMIN B12-BINDING PROTEIN"/>
    <property type="match status" value="1"/>
</dbReference>
<dbReference type="AlphaFoldDB" id="A0A3R8NUE9"/>
<dbReference type="EMBL" id="RRUE01000001">
    <property type="protein sequence ID" value="RRN46077.1"/>
    <property type="molecule type" value="Genomic_DNA"/>
</dbReference>
<dbReference type="InterPro" id="IPR050902">
    <property type="entry name" value="ABC_Transporter_SBP"/>
</dbReference>
<sequence length="379" mass="40957">MLQTPAAVAQNPPSTPSQAQQAAQGPITVTDVLGRKVTLKAPAKRVILTQARHLPVMALLTPDPVSILAGWSDEFRTSFSREYQNYLERFPAIAKVPLVARHTADSFSVEQAMALRPDLVVLTARFAGGTDRESVENSLMMKRFAAAGIPVLVVDFFVKPLENTVPSLKALGEAIGQPQRTAEFIDFYQSHMKGVADRLKDLPPSSHPPVLVHAHAGSTDCCNSPGQGTFNEMISYAGGHNIGADVLKTQTGKLSFEYINSRNPQVYIATGTGSGKRASQGLHIGTGVTEGDARSSLQAVIDGNRLTALSAVRNGNAHGIWHAFNDSPLHVVFIEALAGWIHPDRVDEQSARKTLDEVNRRFLTVPLSGTYLVDLKKKP</sequence>